<feature type="transmembrane region" description="Helical" evidence="1">
    <location>
        <begin position="458"/>
        <end position="476"/>
    </location>
</feature>
<evidence type="ECO:0000313" key="3">
    <source>
        <dbReference type="EMBL" id="PFX11301.1"/>
    </source>
</evidence>
<reference evidence="3" key="1">
    <citation type="journal article" date="2017" name="J. ISSAAS">
        <title>Comparative analysis of the genomes of Stylophora pistillata and Acropora digitifera provides evidence for extensive differences between species of corals.</title>
        <authorList>
            <person name="Voolstra C.R."/>
            <person name="Li Y."/>
            <person name="Liew Y.J."/>
            <person name="Baumgarten S."/>
            <person name="Zoccola D."/>
            <person name="Flot J.-F."/>
            <person name="Tambutte S."/>
            <person name="Allemand D."/>
            <person name="Aranda M."/>
        </authorList>
    </citation>
    <scope>NUCLEOTIDE SEQUENCE</scope>
    <source>
        <strain evidence="3">CSM Monaco</strain>
        <tissue evidence="3">Whole animal</tissue>
    </source>
</reference>
<proteinExistence type="predicted"/>
<dbReference type="Gene3D" id="3.40.50.2300">
    <property type="match status" value="2"/>
</dbReference>
<accession>A0A2B4R0U9</accession>
<dbReference type="GO" id="GO:0005886">
    <property type="term" value="C:plasma membrane"/>
    <property type="evidence" value="ECO:0007669"/>
    <property type="project" value="UniProtKB-SubCell"/>
</dbReference>
<evidence type="ECO:0000256" key="1">
    <source>
        <dbReference type="SAM" id="Phobius"/>
    </source>
</evidence>
<evidence type="ECO:0000256" key="2">
    <source>
        <dbReference type="SAM" id="SignalP"/>
    </source>
</evidence>
<protein>
    <recommendedName>
        <fullName evidence="4">ABC transporter permease</fullName>
    </recommendedName>
</protein>
<dbReference type="CDD" id="cd06574">
    <property type="entry name" value="TM_PBP1_branched-chain-AA_like"/>
    <property type="match status" value="1"/>
</dbReference>
<feature type="chain" id="PRO_5012970730" description="ABC transporter permease" evidence="2">
    <location>
        <begin position="22"/>
        <end position="544"/>
    </location>
</feature>
<dbReference type="CDD" id="cd06325">
    <property type="entry name" value="PBP1_ABC_unchar_transporter"/>
    <property type="match status" value="1"/>
</dbReference>
<keyword evidence="1" id="KW-0472">Membrane</keyword>
<gene>
    <name evidence="3" type="ORF">AWC38_SpisGene25060</name>
</gene>
<feature type="transmembrane region" description="Helical" evidence="1">
    <location>
        <begin position="522"/>
        <end position="538"/>
    </location>
</feature>
<keyword evidence="2" id="KW-0732">Signal</keyword>
<dbReference type="InterPro" id="IPR028082">
    <property type="entry name" value="Peripla_BP_I"/>
</dbReference>
<feature type="transmembrane region" description="Helical" evidence="1">
    <location>
        <begin position="391"/>
        <end position="414"/>
    </location>
</feature>
<organism evidence="3">
    <name type="scientific">Stylophora pistillata</name>
    <name type="common">Smooth cauliflower coral</name>
    <dbReference type="NCBI Taxonomy" id="50429"/>
    <lineage>
        <taxon>Eukaryota</taxon>
        <taxon>Metazoa</taxon>
        <taxon>Cnidaria</taxon>
        <taxon>Anthozoa</taxon>
        <taxon>Hexacorallia</taxon>
        <taxon>Scleractinia</taxon>
        <taxon>Astrocoeniina</taxon>
        <taxon>Pocilloporidae</taxon>
        <taxon>Stylophora</taxon>
    </lineage>
</organism>
<sequence length="544" mass="58228">MSFKKISLLLCMIFFATNAYCAKVLINKVVDHPALNETVKGIIDCLSEAGFKQGENLELRVESAQTNSALASQIASRFVNQKPDVVVGVGTISAQSFLKYPNLKVIFSSVTDPKGASLTQSKNISGVSNFVELMPQIEMIKNILPNLKTIGILYNPAEVNSVSIIKKLKPLCEKVGVCLKKQAITKTADIAQSCTKIAQCVDALFISNDNTALSGLKLITRIATKADIPVFVSDTDAVVENGALAALGPNQYEVGRQTGVMIAKILKNEEMPSIEYPQKTELFLNNNTAKALNISLPKDLTCDGSFTLGAATSVSLIDLNFDPTLSLLIAILAGALAGTLTGILNQFLKVTDLLAGILVAFMLYSVNLKVMGGLPNLGLLGLEAMDSLTTLTLIVSSVIGILLVLFMTDFGLALRSVGQNKILAKLYGVRISIMTILGLALSNGLISFSGAIFAQNQGFADVSQGIGTVIIGLASVMIGETLTYSEKLWIRIIFCIVGSIIYRLLIATALHSEFLGLETQDLNLITGLLVVAVILLRRRRTCFA</sequence>
<dbReference type="SUPFAM" id="SSF53822">
    <property type="entry name" value="Periplasmic binding protein-like I"/>
    <property type="match status" value="1"/>
</dbReference>
<dbReference type="InterPro" id="IPR007487">
    <property type="entry name" value="ABC_transpt-TYRBP-like"/>
</dbReference>
<feature type="transmembrane region" description="Helical" evidence="1">
    <location>
        <begin position="426"/>
        <end position="446"/>
    </location>
</feature>
<feature type="transmembrane region" description="Helical" evidence="1">
    <location>
        <begin position="353"/>
        <end position="371"/>
    </location>
</feature>
<dbReference type="EMBL" id="LSMT01002918">
    <property type="protein sequence ID" value="PFX11301.1"/>
    <property type="molecule type" value="Genomic_DNA"/>
</dbReference>
<feature type="transmembrane region" description="Helical" evidence="1">
    <location>
        <begin position="325"/>
        <end position="344"/>
    </location>
</feature>
<dbReference type="PANTHER" id="PTHR35271:SF1">
    <property type="entry name" value="ABC TRANSPORTER, SUBSTRATE-BINDING LIPOPROTEIN"/>
    <property type="match status" value="1"/>
</dbReference>
<evidence type="ECO:0008006" key="4">
    <source>
        <dbReference type="Google" id="ProtNLM"/>
    </source>
</evidence>
<keyword evidence="1" id="KW-1133">Transmembrane helix</keyword>
<dbReference type="GO" id="GO:0022857">
    <property type="term" value="F:transmembrane transporter activity"/>
    <property type="evidence" value="ECO:0007669"/>
    <property type="project" value="InterPro"/>
</dbReference>
<comment type="caution">
    <text evidence="3">The sequence shown here is derived from an EMBL/GenBank/DDBJ whole genome shotgun (WGS) entry which is preliminary data.</text>
</comment>
<keyword evidence="1" id="KW-0812">Transmembrane</keyword>
<dbReference type="AlphaFoldDB" id="A0A2B4R0U9"/>
<dbReference type="Pfam" id="PF04392">
    <property type="entry name" value="ABC_sub_bind"/>
    <property type="match status" value="1"/>
</dbReference>
<name>A0A2B4R0U9_STYPI</name>
<dbReference type="PANTHER" id="PTHR35271">
    <property type="entry name" value="ABC TRANSPORTER, SUBSTRATE-BINDING LIPOPROTEIN-RELATED"/>
    <property type="match status" value="1"/>
</dbReference>
<feature type="transmembrane region" description="Helical" evidence="1">
    <location>
        <begin position="488"/>
        <end position="510"/>
    </location>
</feature>
<feature type="signal peptide" evidence="2">
    <location>
        <begin position="1"/>
        <end position="21"/>
    </location>
</feature>